<keyword evidence="6 9" id="KW-0862">Zinc</keyword>
<gene>
    <name evidence="14" type="primary">LOC115874133</name>
</gene>
<dbReference type="Gene3D" id="3.40.390.10">
    <property type="entry name" value="Collagenase (Catalytic Domain)"/>
    <property type="match status" value="1"/>
</dbReference>
<feature type="domain" description="Peptidase metallopeptidase" evidence="12">
    <location>
        <begin position="104"/>
        <end position="274"/>
    </location>
</feature>
<dbReference type="SMART" id="SM00235">
    <property type="entry name" value="ZnMc"/>
    <property type="match status" value="1"/>
</dbReference>
<reference evidence="14" key="1">
    <citation type="submission" date="2025-08" db="UniProtKB">
        <authorList>
            <consortium name="RefSeq"/>
        </authorList>
    </citation>
    <scope>IDENTIFICATION</scope>
    <source>
        <tissue evidence="14">Gonads</tissue>
    </source>
</reference>
<evidence type="ECO:0000256" key="1">
    <source>
        <dbReference type="ARBA" id="ARBA00010370"/>
    </source>
</evidence>
<dbReference type="AlphaFoldDB" id="A0A6J2X1J0"/>
<keyword evidence="3 9" id="KW-0479">Metal-binding</keyword>
<accession>A0A6J2X1J0</accession>
<evidence type="ECO:0000256" key="7">
    <source>
        <dbReference type="ARBA" id="ARBA00023049"/>
    </source>
</evidence>
<feature type="binding site" evidence="10">
    <location>
        <position position="468"/>
    </location>
    <ligand>
        <name>Ca(2+)</name>
        <dbReference type="ChEBI" id="CHEBI:29108"/>
        <label>4</label>
    </ligand>
</feature>
<comment type="cofactor">
    <cofactor evidence="10">
        <name>Zn(2+)</name>
        <dbReference type="ChEBI" id="CHEBI:29105"/>
    </cofactor>
    <text evidence="10">Binds 2 Zn(2+) ions per subunit.</text>
</comment>
<feature type="binding site" evidence="9">
    <location>
        <position position="240"/>
    </location>
    <ligand>
        <name>Zn(2+)</name>
        <dbReference type="ChEBI" id="CHEBI:29105"/>
        <label>2</label>
        <note>catalytic</note>
    </ligand>
</feature>
<feature type="binding site" evidence="10">
    <location>
        <position position="189"/>
    </location>
    <ligand>
        <name>Zn(2+)</name>
        <dbReference type="ChEBI" id="CHEBI:29105"/>
        <label>1</label>
    </ligand>
</feature>
<protein>
    <submittedName>
        <fullName evidence="14">Neutrophil collagenase-like</fullName>
    </submittedName>
</protein>
<comment type="similarity">
    <text evidence="1">Belongs to the peptidase M10A family.</text>
</comment>
<dbReference type="InParanoid" id="A0A6J2X1J0"/>
<dbReference type="KEGG" id="soy:115874133"/>
<dbReference type="OrthoDB" id="7550572at2759"/>
<feature type="binding site" evidence="9">
    <location>
        <position position="230"/>
    </location>
    <ligand>
        <name>Zn(2+)</name>
        <dbReference type="ChEBI" id="CHEBI:29105"/>
        <label>2</label>
        <note>catalytic</note>
    </ligand>
</feature>
<name>A0A6J2X1J0_SITOR</name>
<dbReference type="InterPro" id="IPR036365">
    <property type="entry name" value="PGBD-like_sf"/>
</dbReference>
<dbReference type="SUPFAM" id="SSF50923">
    <property type="entry name" value="Hemopexin-like domain"/>
    <property type="match status" value="1"/>
</dbReference>
<dbReference type="GO" id="GO:0008270">
    <property type="term" value="F:zinc ion binding"/>
    <property type="evidence" value="ECO:0007669"/>
    <property type="project" value="InterPro"/>
</dbReference>
<dbReference type="GO" id="GO:0031012">
    <property type="term" value="C:extracellular matrix"/>
    <property type="evidence" value="ECO:0007669"/>
    <property type="project" value="InterPro"/>
</dbReference>
<feature type="active site" evidence="8">
    <location>
        <position position="231"/>
    </location>
</feature>
<feature type="binding site" evidence="10">
    <location>
        <position position="167"/>
    </location>
    <ligand>
        <name>Zn(2+)</name>
        <dbReference type="ChEBI" id="CHEBI:29105"/>
        <label>1</label>
    </ligand>
</feature>
<evidence type="ECO:0000256" key="3">
    <source>
        <dbReference type="ARBA" id="ARBA00022723"/>
    </source>
</evidence>
<dbReference type="Gene3D" id="2.110.10.10">
    <property type="entry name" value="Hemopexin-like domain"/>
    <property type="match status" value="1"/>
</dbReference>
<evidence type="ECO:0000256" key="11">
    <source>
        <dbReference type="SAM" id="SignalP"/>
    </source>
</evidence>
<feature type="binding site" evidence="10">
    <location>
        <position position="176"/>
    </location>
    <ligand>
        <name>Zn(2+)</name>
        <dbReference type="ChEBI" id="CHEBI:29105"/>
        <label>1</label>
    </ligand>
</feature>
<keyword evidence="13" id="KW-1185">Reference proteome</keyword>
<dbReference type="Pfam" id="PF00413">
    <property type="entry name" value="Peptidase_M10"/>
    <property type="match status" value="1"/>
</dbReference>
<dbReference type="GO" id="GO:0004222">
    <property type="term" value="F:metalloendopeptidase activity"/>
    <property type="evidence" value="ECO:0007669"/>
    <property type="project" value="InterPro"/>
</dbReference>
<keyword evidence="5" id="KW-0378">Hydrolase</keyword>
<feature type="binding site" evidence="10">
    <location>
        <position position="203"/>
    </location>
    <ligand>
        <name>Zn(2+)</name>
        <dbReference type="ChEBI" id="CHEBI:29105"/>
        <label>1</label>
    </ligand>
</feature>
<dbReference type="InterPro" id="IPR002477">
    <property type="entry name" value="Peptidoglycan-bd-like"/>
</dbReference>
<dbReference type="PANTHER" id="PTHR10201">
    <property type="entry name" value="MATRIX METALLOPROTEINASE"/>
    <property type="match status" value="1"/>
</dbReference>
<dbReference type="InterPro" id="IPR024079">
    <property type="entry name" value="MetalloPept_cat_dom_sf"/>
</dbReference>
<proteinExistence type="inferred from homology"/>
<evidence type="ECO:0000256" key="2">
    <source>
        <dbReference type="ARBA" id="ARBA00022670"/>
    </source>
</evidence>
<dbReference type="PRINTS" id="PR00138">
    <property type="entry name" value="MATRIXIN"/>
</dbReference>
<dbReference type="InterPro" id="IPR001818">
    <property type="entry name" value="Pept_M10_metallopeptidase"/>
</dbReference>
<dbReference type="InterPro" id="IPR021190">
    <property type="entry name" value="Pept_M10A"/>
</dbReference>
<evidence type="ECO:0000256" key="5">
    <source>
        <dbReference type="ARBA" id="ARBA00022801"/>
    </source>
</evidence>
<dbReference type="GeneID" id="115874133"/>
<dbReference type="SUPFAM" id="SSF55486">
    <property type="entry name" value="Metalloproteases ('zincins'), catalytic domain"/>
    <property type="match status" value="1"/>
</dbReference>
<feature type="signal peptide" evidence="11">
    <location>
        <begin position="1"/>
        <end position="20"/>
    </location>
</feature>
<keyword evidence="2" id="KW-0645">Protease</keyword>
<feature type="binding site" evidence="9">
    <location>
        <position position="234"/>
    </location>
    <ligand>
        <name>Zn(2+)</name>
        <dbReference type="ChEBI" id="CHEBI:29105"/>
        <label>2</label>
        <note>catalytic</note>
    </ligand>
</feature>
<dbReference type="PANTHER" id="PTHR10201:SF291">
    <property type="entry name" value="MATRIX METALLOPROTEINASE 1, ISOFORM C-RELATED"/>
    <property type="match status" value="1"/>
</dbReference>
<dbReference type="InterPro" id="IPR006026">
    <property type="entry name" value="Peptidase_Metallo"/>
</dbReference>
<sequence length="560" mass="64720">MYVILVLVAVVVVLIHPASGKELTQEEAQTFLRFHGYFHNNESADVQNLESLAEGLSEFQAIYNLPEDGTLNPQTVSFIQRYWCGTSVNYYTLRNSKQGKWNTNILRWTVYPPSTAYLPHRQKYVGITRQAFEMWSANSNLQFEYVNPYSKKNISVNIVISFTEANHTFQRINNRDWCPFPTGGMILGHAYFPDLMSTTEEVHIQKSLSWYLDEEPVPEGATSLLRVLTHEIGHVLGIAHSANYESIMYPSLVFENTTKLSQDDILAIQELYGSKPAVRTTVRTMKTTKTMPTTTTKTTTTIPTPNTQGINLKVPKLCDLNSKMSNTSFLIVNNKLYLFYKKYVWMLNLNTREIQDTPLVITDWLTFLHTPFEKISGIYQKPDNEVVLFSESMVYIFEYASFRLLKREHYNVLMQNYPTIRGVVNSYRGKTYWFFDNNMFSEIDDCRFLPKSTALITEQFTGVPSKIDSVFRSFYCKPLSCSHRSHHQIVMDKSSVLEPIINVALNISENLAEKQIIFQSTNKKKKKIQMSYEGFSTFLDFVDENVNSDERNVEHKYTVK</sequence>
<keyword evidence="10" id="KW-0106">Calcium</keyword>
<dbReference type="PIRSF" id="PIRSF001191">
    <property type="entry name" value="Peptidase_M10A_matrix"/>
    <property type="match status" value="1"/>
</dbReference>
<feature type="binding site" evidence="10">
    <location>
        <position position="470"/>
    </location>
    <ligand>
        <name>Ca(2+)</name>
        <dbReference type="ChEBI" id="CHEBI:29108"/>
        <label>5</label>
    </ligand>
</feature>
<dbReference type="InterPro" id="IPR036375">
    <property type="entry name" value="Hemopexin-like_dom_sf"/>
</dbReference>
<evidence type="ECO:0000313" key="13">
    <source>
        <dbReference type="Proteomes" id="UP000504635"/>
    </source>
</evidence>
<keyword evidence="4 11" id="KW-0732">Signal</keyword>
<dbReference type="GO" id="GO:0005615">
    <property type="term" value="C:extracellular space"/>
    <property type="evidence" value="ECO:0007669"/>
    <property type="project" value="TreeGrafter"/>
</dbReference>
<dbReference type="Pfam" id="PF01471">
    <property type="entry name" value="PG_binding_1"/>
    <property type="match status" value="1"/>
</dbReference>
<evidence type="ECO:0000256" key="8">
    <source>
        <dbReference type="PIRSR" id="PIRSR001191-1"/>
    </source>
</evidence>
<comment type="cofactor">
    <cofactor evidence="10">
        <name>Ca(2+)</name>
        <dbReference type="ChEBI" id="CHEBI:29108"/>
    </cofactor>
    <text evidence="10">Can bind about 5 Ca(2+) ions per subunit.</text>
</comment>
<evidence type="ECO:0000256" key="6">
    <source>
        <dbReference type="ARBA" id="ARBA00022833"/>
    </source>
</evidence>
<feature type="binding site" evidence="10">
    <location>
        <position position="248"/>
    </location>
    <ligand>
        <name>Zn(2+)</name>
        <dbReference type="ChEBI" id="CHEBI:29105"/>
        <label>2</label>
        <note>catalytic</note>
    </ligand>
</feature>
<feature type="chain" id="PRO_5026780077" evidence="11">
    <location>
        <begin position="21"/>
        <end position="560"/>
    </location>
</feature>
<dbReference type="RefSeq" id="XP_030745086.1">
    <property type="nucleotide sequence ID" value="XM_030889226.1"/>
</dbReference>
<evidence type="ECO:0000313" key="14">
    <source>
        <dbReference type="RefSeq" id="XP_030745086.1"/>
    </source>
</evidence>
<dbReference type="GO" id="GO:0030198">
    <property type="term" value="P:extracellular matrix organization"/>
    <property type="evidence" value="ECO:0007669"/>
    <property type="project" value="TreeGrafter"/>
</dbReference>
<evidence type="ECO:0000256" key="10">
    <source>
        <dbReference type="PIRSR" id="PIRSR621190-2"/>
    </source>
</evidence>
<evidence type="ECO:0000256" key="9">
    <source>
        <dbReference type="PIRSR" id="PIRSR001191-2"/>
    </source>
</evidence>
<dbReference type="SUPFAM" id="SSF47090">
    <property type="entry name" value="PGBD-like"/>
    <property type="match status" value="1"/>
</dbReference>
<dbReference type="GO" id="GO:0030574">
    <property type="term" value="P:collagen catabolic process"/>
    <property type="evidence" value="ECO:0007669"/>
    <property type="project" value="TreeGrafter"/>
</dbReference>
<dbReference type="Proteomes" id="UP000504635">
    <property type="component" value="Unplaced"/>
</dbReference>
<dbReference type="GO" id="GO:0006508">
    <property type="term" value="P:proteolysis"/>
    <property type="evidence" value="ECO:0007669"/>
    <property type="project" value="UniProtKB-KW"/>
</dbReference>
<feature type="binding site" description="in inhibited form" evidence="10">
    <location>
        <position position="84"/>
    </location>
    <ligand>
        <name>Zn(2+)</name>
        <dbReference type="ChEBI" id="CHEBI:29105"/>
        <label>2</label>
        <note>catalytic</note>
    </ligand>
</feature>
<evidence type="ECO:0000259" key="12">
    <source>
        <dbReference type="SMART" id="SM00235"/>
    </source>
</evidence>
<organism evidence="13 14">
    <name type="scientific">Sitophilus oryzae</name>
    <name type="common">Rice weevil</name>
    <name type="synonym">Curculio oryzae</name>
    <dbReference type="NCBI Taxonomy" id="7048"/>
    <lineage>
        <taxon>Eukaryota</taxon>
        <taxon>Metazoa</taxon>
        <taxon>Ecdysozoa</taxon>
        <taxon>Arthropoda</taxon>
        <taxon>Hexapoda</taxon>
        <taxon>Insecta</taxon>
        <taxon>Pterygota</taxon>
        <taxon>Neoptera</taxon>
        <taxon>Endopterygota</taxon>
        <taxon>Coleoptera</taxon>
        <taxon>Polyphaga</taxon>
        <taxon>Cucujiformia</taxon>
        <taxon>Curculionidae</taxon>
        <taxon>Dryophthorinae</taxon>
        <taxon>Sitophilus</taxon>
    </lineage>
</organism>
<evidence type="ECO:0000256" key="4">
    <source>
        <dbReference type="ARBA" id="ARBA00022729"/>
    </source>
</evidence>
<keyword evidence="7" id="KW-0482">Metalloprotease</keyword>